<keyword evidence="1" id="KW-0694">RNA-binding</keyword>
<accession>A0ABN9PV77</accession>
<evidence type="ECO:0000256" key="1">
    <source>
        <dbReference type="PROSITE-ProRule" id="PRU00117"/>
    </source>
</evidence>
<proteinExistence type="predicted"/>
<dbReference type="Pfam" id="PF00013">
    <property type="entry name" value="KH_1"/>
    <property type="match status" value="1"/>
</dbReference>
<dbReference type="Proteomes" id="UP001189429">
    <property type="component" value="Unassembled WGS sequence"/>
</dbReference>
<sequence length="138" mass="14975">MGRWGLGAPADVPDWRRDQFQAPEAPPMPRIGPGQRNVKVPQQCVGKILGKMGASVNEMQAQTRCDIKMNQDTKEHGYSFAVITSVEDLDACEKLILDLLCLVVGVAGELRSALASLRPATPRAWASSTRRSSGPSRC</sequence>
<keyword evidence="5" id="KW-1185">Reference proteome</keyword>
<dbReference type="EMBL" id="CAUYUJ010001378">
    <property type="protein sequence ID" value="CAK0795632.1"/>
    <property type="molecule type" value="Genomic_DNA"/>
</dbReference>
<dbReference type="PROSITE" id="PS50084">
    <property type="entry name" value="KH_TYPE_1"/>
    <property type="match status" value="1"/>
</dbReference>
<comment type="caution">
    <text evidence="4">The sequence shown here is derived from an EMBL/GenBank/DDBJ whole genome shotgun (WGS) entry which is preliminary data.</text>
</comment>
<name>A0ABN9PV77_9DINO</name>
<organism evidence="4 5">
    <name type="scientific">Prorocentrum cordatum</name>
    <dbReference type="NCBI Taxonomy" id="2364126"/>
    <lineage>
        <taxon>Eukaryota</taxon>
        <taxon>Sar</taxon>
        <taxon>Alveolata</taxon>
        <taxon>Dinophyceae</taxon>
        <taxon>Prorocentrales</taxon>
        <taxon>Prorocentraceae</taxon>
        <taxon>Prorocentrum</taxon>
    </lineage>
</organism>
<dbReference type="Gene3D" id="3.30.1370.10">
    <property type="entry name" value="K Homology domain, type 1"/>
    <property type="match status" value="1"/>
</dbReference>
<gene>
    <name evidence="4" type="ORF">PCOR1329_LOCUS5245</name>
</gene>
<reference evidence="4" key="1">
    <citation type="submission" date="2023-10" db="EMBL/GenBank/DDBJ databases">
        <authorList>
            <person name="Chen Y."/>
            <person name="Shah S."/>
            <person name="Dougan E. K."/>
            <person name="Thang M."/>
            <person name="Chan C."/>
        </authorList>
    </citation>
    <scope>NUCLEOTIDE SEQUENCE [LARGE SCALE GENOMIC DNA]</scope>
</reference>
<evidence type="ECO:0000256" key="2">
    <source>
        <dbReference type="SAM" id="MobiDB-lite"/>
    </source>
</evidence>
<dbReference type="SUPFAM" id="SSF54791">
    <property type="entry name" value="Eukaryotic type KH-domain (KH-domain type I)"/>
    <property type="match status" value="1"/>
</dbReference>
<evidence type="ECO:0000259" key="3">
    <source>
        <dbReference type="Pfam" id="PF00013"/>
    </source>
</evidence>
<dbReference type="InterPro" id="IPR004088">
    <property type="entry name" value="KH_dom_type_1"/>
</dbReference>
<evidence type="ECO:0000313" key="4">
    <source>
        <dbReference type="EMBL" id="CAK0795632.1"/>
    </source>
</evidence>
<evidence type="ECO:0000313" key="5">
    <source>
        <dbReference type="Proteomes" id="UP001189429"/>
    </source>
</evidence>
<feature type="domain" description="K Homology" evidence="3">
    <location>
        <begin position="38"/>
        <end position="97"/>
    </location>
</feature>
<protein>
    <recommendedName>
        <fullName evidence="3">K Homology domain-containing protein</fullName>
    </recommendedName>
</protein>
<feature type="region of interest" description="Disordered" evidence="2">
    <location>
        <begin position="1"/>
        <end position="37"/>
    </location>
</feature>
<dbReference type="InterPro" id="IPR036612">
    <property type="entry name" value="KH_dom_type_1_sf"/>
</dbReference>
<dbReference type="CDD" id="cd00105">
    <property type="entry name" value="KH-I"/>
    <property type="match status" value="1"/>
</dbReference>